<dbReference type="EMBL" id="BAABDG010000003">
    <property type="protein sequence ID" value="GAA3899168.1"/>
    <property type="molecule type" value="Genomic_DNA"/>
</dbReference>
<dbReference type="InterPro" id="IPR036249">
    <property type="entry name" value="Thioredoxin-like_sf"/>
</dbReference>
<protein>
    <submittedName>
        <fullName evidence="2">Glutathione transferase</fullName>
    </submittedName>
</protein>
<dbReference type="Proteomes" id="UP001499994">
    <property type="component" value="Unassembled WGS sequence"/>
</dbReference>
<dbReference type="CDD" id="cd00570">
    <property type="entry name" value="GST_N_family"/>
    <property type="match status" value="1"/>
</dbReference>
<dbReference type="Pfam" id="PF14834">
    <property type="entry name" value="GST_C_4"/>
    <property type="match status" value="1"/>
</dbReference>
<keyword evidence="2" id="KW-0808">Transferase</keyword>
<keyword evidence="3" id="KW-1185">Reference proteome</keyword>
<dbReference type="SUPFAM" id="SSF52833">
    <property type="entry name" value="Thioredoxin-like"/>
    <property type="match status" value="1"/>
</dbReference>
<accession>A0ABP7LF80</accession>
<proteinExistence type="predicted"/>
<dbReference type="RefSeq" id="WP_346081478.1">
    <property type="nucleotide sequence ID" value="NZ_BAABDG010000003.1"/>
</dbReference>
<dbReference type="PANTHER" id="PTHR42673:SF21">
    <property type="entry name" value="GLUTATHIONE S-TRANSFERASE YFCF"/>
    <property type="match status" value="1"/>
</dbReference>
<evidence type="ECO:0000313" key="2">
    <source>
        <dbReference type="EMBL" id="GAA3899168.1"/>
    </source>
</evidence>
<dbReference type="CDD" id="cd03195">
    <property type="entry name" value="GST_C_4"/>
    <property type="match status" value="1"/>
</dbReference>
<evidence type="ECO:0000313" key="3">
    <source>
        <dbReference type="Proteomes" id="UP001499994"/>
    </source>
</evidence>
<dbReference type="InterPro" id="IPR036282">
    <property type="entry name" value="Glutathione-S-Trfase_C_sf"/>
</dbReference>
<dbReference type="Gene3D" id="3.40.30.10">
    <property type="entry name" value="Glutaredoxin"/>
    <property type="match status" value="1"/>
</dbReference>
<organism evidence="2 3">
    <name type="scientific">Gibbsiella dentisursi</name>
    <dbReference type="NCBI Taxonomy" id="796890"/>
    <lineage>
        <taxon>Bacteria</taxon>
        <taxon>Pseudomonadati</taxon>
        <taxon>Pseudomonadota</taxon>
        <taxon>Gammaproteobacteria</taxon>
        <taxon>Enterobacterales</taxon>
        <taxon>Yersiniaceae</taxon>
        <taxon>Gibbsiella</taxon>
    </lineage>
</organism>
<sequence>MSQPIPVLYTDAQFFSPYAMSVFVTLTEKAVPFTVKPVDLSLGEHQHGTYAALSLTRRVPTLAFGEFQLSESSAIAEYLEEMYPAIPVYPQHRQQRAKAREIQAWLRSDLLAIRAERPTEVVFSGGRFAPLSAAAQREAEKLLAGAAQLLSHGQANLFGEWCIADTDLALMLNRLVMHDDDVPAAIKRYALGQWQRPAVQAWLALQKKK</sequence>
<dbReference type="PROSITE" id="PS50404">
    <property type="entry name" value="GST_NTER"/>
    <property type="match status" value="1"/>
</dbReference>
<dbReference type="PANTHER" id="PTHR42673">
    <property type="entry name" value="MALEYLACETOACETATE ISOMERASE"/>
    <property type="match status" value="1"/>
</dbReference>
<dbReference type="SUPFAM" id="SSF47616">
    <property type="entry name" value="GST C-terminal domain-like"/>
    <property type="match status" value="1"/>
</dbReference>
<dbReference type="InterPro" id="IPR034338">
    <property type="entry name" value="GST_4_C"/>
</dbReference>
<dbReference type="Gene3D" id="1.20.1050.10">
    <property type="match status" value="1"/>
</dbReference>
<dbReference type="InterPro" id="IPR004045">
    <property type="entry name" value="Glutathione_S-Trfase_N"/>
</dbReference>
<evidence type="ECO:0000259" key="1">
    <source>
        <dbReference type="PROSITE" id="PS50404"/>
    </source>
</evidence>
<dbReference type="NCBIfam" id="NF011693">
    <property type="entry name" value="PRK15113.1"/>
    <property type="match status" value="1"/>
</dbReference>
<feature type="domain" description="GST N-terminal" evidence="1">
    <location>
        <begin position="6"/>
        <end position="87"/>
    </location>
</feature>
<name>A0ABP7LF80_9GAMM</name>
<dbReference type="GO" id="GO:0016740">
    <property type="term" value="F:transferase activity"/>
    <property type="evidence" value="ECO:0007669"/>
    <property type="project" value="UniProtKB-KW"/>
</dbReference>
<comment type="caution">
    <text evidence="2">The sequence shown here is derived from an EMBL/GenBank/DDBJ whole genome shotgun (WGS) entry which is preliminary data.</text>
</comment>
<dbReference type="Pfam" id="PF13409">
    <property type="entry name" value="GST_N_2"/>
    <property type="match status" value="1"/>
</dbReference>
<gene>
    <name evidence="2" type="primary">yfcF</name>
    <name evidence="2" type="ORF">GCM10022405_25660</name>
</gene>
<reference evidence="3" key="1">
    <citation type="journal article" date="2019" name="Int. J. Syst. Evol. Microbiol.">
        <title>The Global Catalogue of Microorganisms (GCM) 10K type strain sequencing project: providing services to taxonomists for standard genome sequencing and annotation.</title>
        <authorList>
            <consortium name="The Broad Institute Genomics Platform"/>
            <consortium name="The Broad Institute Genome Sequencing Center for Infectious Disease"/>
            <person name="Wu L."/>
            <person name="Ma J."/>
        </authorList>
    </citation>
    <scope>NUCLEOTIDE SEQUENCE [LARGE SCALE GENOMIC DNA]</scope>
    <source>
        <strain evidence="3">JCM 17201</strain>
    </source>
</reference>